<evidence type="ECO:0000313" key="4">
    <source>
        <dbReference type="EMBL" id="RLJ71590.1"/>
    </source>
</evidence>
<dbReference type="Pfam" id="PF00563">
    <property type="entry name" value="EAL"/>
    <property type="match status" value="1"/>
</dbReference>
<feature type="compositionally biased region" description="Basic residues" evidence="1">
    <location>
        <begin position="409"/>
        <end position="420"/>
    </location>
</feature>
<name>A0A497XTT6_9AQUI</name>
<dbReference type="InterPro" id="IPR001633">
    <property type="entry name" value="EAL_dom"/>
</dbReference>
<gene>
    <name evidence="4" type="ORF">BCF55_1896</name>
</gene>
<reference evidence="4 5" key="1">
    <citation type="submission" date="2018-10" db="EMBL/GenBank/DDBJ databases">
        <title>Genomic Encyclopedia of Archaeal and Bacterial Type Strains, Phase II (KMG-II): from individual species to whole genera.</title>
        <authorList>
            <person name="Goeker M."/>
        </authorList>
    </citation>
    <scope>NUCLEOTIDE SEQUENCE [LARGE SCALE GENOMIC DNA]</scope>
    <source>
        <strain evidence="4 5">DSM 16510</strain>
    </source>
</reference>
<dbReference type="PROSITE" id="PS51833">
    <property type="entry name" value="HDOD"/>
    <property type="match status" value="1"/>
</dbReference>
<dbReference type="EMBL" id="RCCJ01000001">
    <property type="protein sequence ID" value="RLJ71590.1"/>
    <property type="molecule type" value="Genomic_DNA"/>
</dbReference>
<accession>A0A497XTT6</accession>
<dbReference type="PROSITE" id="PS50883">
    <property type="entry name" value="EAL"/>
    <property type="match status" value="1"/>
</dbReference>
<keyword evidence="5" id="KW-1185">Reference proteome</keyword>
<dbReference type="OrthoDB" id="9721at2"/>
<dbReference type="Gene3D" id="3.20.20.450">
    <property type="entry name" value="EAL domain"/>
    <property type="match status" value="1"/>
</dbReference>
<protein>
    <submittedName>
        <fullName evidence="4">EAL and modified HD-GYP domain-containing signal transduction protein</fullName>
    </submittedName>
</protein>
<comment type="caution">
    <text evidence="4">The sequence shown here is derived from an EMBL/GenBank/DDBJ whole genome shotgun (WGS) entry which is preliminary data.</text>
</comment>
<dbReference type="Proteomes" id="UP000267841">
    <property type="component" value="Unassembled WGS sequence"/>
</dbReference>
<dbReference type="Gene3D" id="1.10.3210.10">
    <property type="entry name" value="Hypothetical protein af1432"/>
    <property type="match status" value="1"/>
</dbReference>
<dbReference type="InterPro" id="IPR013976">
    <property type="entry name" value="HDOD"/>
</dbReference>
<dbReference type="PANTHER" id="PTHR33525">
    <property type="match status" value="1"/>
</dbReference>
<organism evidence="4 5">
    <name type="scientific">Hydrogenivirga caldilitoris</name>
    <dbReference type="NCBI Taxonomy" id="246264"/>
    <lineage>
        <taxon>Bacteria</taxon>
        <taxon>Pseudomonadati</taxon>
        <taxon>Aquificota</taxon>
        <taxon>Aquificia</taxon>
        <taxon>Aquificales</taxon>
        <taxon>Aquificaceae</taxon>
        <taxon>Hydrogenivirga</taxon>
    </lineage>
</organism>
<evidence type="ECO:0000259" key="3">
    <source>
        <dbReference type="PROSITE" id="PS51833"/>
    </source>
</evidence>
<dbReference type="PIRSF" id="PIRSF003180">
    <property type="entry name" value="DiGMPpdiest_YuxH"/>
    <property type="match status" value="1"/>
</dbReference>
<proteinExistence type="predicted"/>
<dbReference type="SMART" id="SM00052">
    <property type="entry name" value="EAL"/>
    <property type="match status" value="1"/>
</dbReference>
<dbReference type="InterPro" id="IPR052340">
    <property type="entry name" value="RNase_Y/CdgJ"/>
</dbReference>
<sequence length="420" mass="47914">MYVLFKQPIFDREGNIAFYEVMLKDIKTKEFPKDLDPLKATSITINIVTDVGPDKIGNGKPVFINVPSLFLEATMFELLSPEFVGIELVDNRDITNELLKAVNELVDKGFVFCIDDFGFEKVNYLPLLNKCHMVKINWKELVYSKEELAEVMGILKELKKGIIAKHIETEEDYDRAKKAGVDYFQGFYLAKPIPIRDIRSLYFMKGTVIKLYEALKNRDLKRVAQVIEQDVGATYRLLRFVKSLYRERAHDINSVEDAISFLSLNNVANFTLALAITELFAAHEEEELIKRSLLRASLSEELAKLYAPGLEEKAYITGLFSLTDELMGEHPQDIAKELELDEDIIEAYESRYNELGLILSLVELLEEDMDNDGITEKVANILKIPKEKVVKAIQNAKKITKEITSTGKPSRKGKRKGTTR</sequence>
<feature type="region of interest" description="Disordered" evidence="1">
    <location>
        <begin position="401"/>
        <end position="420"/>
    </location>
</feature>
<feature type="domain" description="HDOD" evidence="3">
    <location>
        <begin position="198"/>
        <end position="388"/>
    </location>
</feature>
<evidence type="ECO:0000313" key="5">
    <source>
        <dbReference type="Proteomes" id="UP000267841"/>
    </source>
</evidence>
<evidence type="ECO:0000256" key="1">
    <source>
        <dbReference type="SAM" id="MobiDB-lite"/>
    </source>
</evidence>
<dbReference type="PANTHER" id="PTHR33525:SF4">
    <property type="entry name" value="CYCLIC DI-GMP PHOSPHODIESTERASE CDGJ"/>
    <property type="match status" value="1"/>
</dbReference>
<dbReference type="InterPro" id="IPR035919">
    <property type="entry name" value="EAL_sf"/>
</dbReference>
<dbReference type="AlphaFoldDB" id="A0A497XTT6"/>
<feature type="domain" description="EAL" evidence="2">
    <location>
        <begin position="1"/>
        <end position="206"/>
    </location>
</feature>
<dbReference type="RefSeq" id="WP_121013065.1">
    <property type="nucleotide sequence ID" value="NZ_RCCJ01000001.1"/>
</dbReference>
<dbReference type="Pfam" id="PF08668">
    <property type="entry name" value="HDOD"/>
    <property type="match status" value="1"/>
</dbReference>
<dbReference type="InterPro" id="IPR014408">
    <property type="entry name" value="dGMP_Pdiesterase_EAL/HD-GYP"/>
</dbReference>
<dbReference type="SUPFAM" id="SSF141868">
    <property type="entry name" value="EAL domain-like"/>
    <property type="match status" value="1"/>
</dbReference>
<dbReference type="SUPFAM" id="SSF109604">
    <property type="entry name" value="HD-domain/PDEase-like"/>
    <property type="match status" value="1"/>
</dbReference>
<evidence type="ECO:0000259" key="2">
    <source>
        <dbReference type="PROSITE" id="PS50883"/>
    </source>
</evidence>